<dbReference type="OrthoDB" id="9775969at2"/>
<protein>
    <recommendedName>
        <fullName evidence="3">DUF3047 domain-containing protein</fullName>
    </recommendedName>
</protein>
<evidence type="ECO:0000313" key="1">
    <source>
        <dbReference type="EMBL" id="PND40017.1"/>
    </source>
</evidence>
<proteinExistence type="predicted"/>
<dbReference type="Pfam" id="PF11249">
    <property type="entry name" value="DUF3047"/>
    <property type="match status" value="1"/>
</dbReference>
<sequence>MATEIMGERSTWQLRACSAALAVVMAGCAHSPSMESERSEAVEAAAAAMPELLADWSPRPLPGKRSTAYSFVQRDGRDCVLAQARQSVSLWRRSLDLAPEHVEQLKFDVWIGEHSPKATVQAPETDDAPARLLLGFAGDESRLSLANRMQFELVRTLTGEAPPYATLMYVWDASAAPETVVVSARSDRIRKIVVGSGGFKRAPAWQHLRRDLRADFQRAFGEAPGRLVSMAMMTDADNTRSRSEACYGDILLLGAEQQPLAGSLQF</sequence>
<name>A0A2N8L2T6_9BURK</name>
<reference evidence="1 2" key="1">
    <citation type="submission" date="2018-01" db="EMBL/GenBank/DDBJ databases">
        <title>Draft genome sequence of Paucibacter aquatile CR182 isolated from freshwater of the Nakdong River.</title>
        <authorList>
            <person name="Choi A."/>
            <person name="Chung E.J."/>
        </authorList>
    </citation>
    <scope>NUCLEOTIDE SEQUENCE [LARGE SCALE GENOMIC DNA]</scope>
    <source>
        <strain evidence="1 2">CR182</strain>
    </source>
</reference>
<gene>
    <name evidence="1" type="ORF">C1O66_01060</name>
</gene>
<comment type="caution">
    <text evidence="1">The sequence shown here is derived from an EMBL/GenBank/DDBJ whole genome shotgun (WGS) entry which is preliminary data.</text>
</comment>
<evidence type="ECO:0000313" key="2">
    <source>
        <dbReference type="Proteomes" id="UP000235916"/>
    </source>
</evidence>
<organism evidence="1 2">
    <name type="scientific">Kinneretia aquatilis</name>
    <dbReference type="NCBI Taxonomy" id="2070761"/>
    <lineage>
        <taxon>Bacteria</taxon>
        <taxon>Pseudomonadati</taxon>
        <taxon>Pseudomonadota</taxon>
        <taxon>Betaproteobacteria</taxon>
        <taxon>Burkholderiales</taxon>
        <taxon>Sphaerotilaceae</taxon>
        <taxon>Roseateles</taxon>
    </lineage>
</organism>
<evidence type="ECO:0008006" key="3">
    <source>
        <dbReference type="Google" id="ProtNLM"/>
    </source>
</evidence>
<keyword evidence="2" id="KW-1185">Reference proteome</keyword>
<dbReference type="AlphaFoldDB" id="A0A2N8L2T6"/>
<dbReference type="Proteomes" id="UP000235916">
    <property type="component" value="Unassembled WGS sequence"/>
</dbReference>
<dbReference type="InterPro" id="IPR021409">
    <property type="entry name" value="DUF3047"/>
</dbReference>
<accession>A0A2N8L2T6</accession>
<dbReference type="EMBL" id="POSP01000001">
    <property type="protein sequence ID" value="PND40017.1"/>
    <property type="molecule type" value="Genomic_DNA"/>
</dbReference>